<gene>
    <name evidence="3" type="ORF">DFR58_108103</name>
</gene>
<dbReference type="EMBL" id="QPJT01000008">
    <property type="protein sequence ID" value="RCX17209.1"/>
    <property type="molecule type" value="Genomic_DNA"/>
</dbReference>
<name>A0A369B6R9_9FIRM</name>
<dbReference type="InterPro" id="IPR003029">
    <property type="entry name" value="S1_domain"/>
</dbReference>
<dbReference type="PROSITE" id="PS50126">
    <property type="entry name" value="S1"/>
    <property type="match status" value="1"/>
</dbReference>
<dbReference type="PIRSF" id="PIRSF012524">
    <property type="entry name" value="YitL_S1"/>
    <property type="match status" value="1"/>
</dbReference>
<comment type="similarity">
    <text evidence="1">Belongs to the CvfB family.</text>
</comment>
<evidence type="ECO:0000256" key="1">
    <source>
        <dbReference type="PIRNR" id="PIRNR012524"/>
    </source>
</evidence>
<evidence type="ECO:0000259" key="2">
    <source>
        <dbReference type="PROSITE" id="PS50126"/>
    </source>
</evidence>
<feature type="domain" description="S1 motif" evidence="2">
    <location>
        <begin position="147"/>
        <end position="208"/>
    </location>
</feature>
<dbReference type="SUPFAM" id="SSF50249">
    <property type="entry name" value="Nucleic acid-binding proteins"/>
    <property type="match status" value="1"/>
</dbReference>
<dbReference type="InterPro" id="IPR039566">
    <property type="entry name" value="CvfB_S1_st"/>
</dbReference>
<evidence type="ECO:0000313" key="4">
    <source>
        <dbReference type="Proteomes" id="UP000253034"/>
    </source>
</evidence>
<dbReference type="InterPro" id="IPR040764">
    <property type="entry name" value="CvfB_WH"/>
</dbReference>
<dbReference type="InterPro" id="IPR012340">
    <property type="entry name" value="NA-bd_OB-fold"/>
</dbReference>
<comment type="caution">
    <text evidence="3">The sequence shown here is derived from an EMBL/GenBank/DDBJ whole genome shotgun (WGS) entry which is preliminary data.</text>
</comment>
<protein>
    <recommendedName>
        <fullName evidence="2">S1 motif domain-containing protein</fullName>
    </recommendedName>
</protein>
<dbReference type="Gene3D" id="2.40.50.140">
    <property type="entry name" value="Nucleic acid-binding proteins"/>
    <property type="match status" value="2"/>
</dbReference>
<dbReference type="Proteomes" id="UP000253034">
    <property type="component" value="Unassembled WGS sequence"/>
</dbReference>
<organism evidence="3 4">
    <name type="scientific">Anaerobacterium chartisolvens</name>
    <dbReference type="NCBI Taxonomy" id="1297424"/>
    <lineage>
        <taxon>Bacteria</taxon>
        <taxon>Bacillati</taxon>
        <taxon>Bacillota</taxon>
        <taxon>Clostridia</taxon>
        <taxon>Eubacteriales</taxon>
        <taxon>Oscillospiraceae</taxon>
        <taxon>Anaerobacterium</taxon>
    </lineage>
</organism>
<accession>A0A369B6R9</accession>
<dbReference type="Pfam" id="PF00575">
    <property type="entry name" value="S1"/>
    <property type="match status" value="1"/>
</dbReference>
<dbReference type="RefSeq" id="WP_114297445.1">
    <property type="nucleotide sequence ID" value="NZ_QPJT01000008.1"/>
</dbReference>
<dbReference type="InterPro" id="IPR036388">
    <property type="entry name" value="WH-like_DNA-bd_sf"/>
</dbReference>
<evidence type="ECO:0000313" key="3">
    <source>
        <dbReference type="EMBL" id="RCX17209.1"/>
    </source>
</evidence>
<dbReference type="InterPro" id="IPR014464">
    <property type="entry name" value="CvfB_fam"/>
</dbReference>
<dbReference type="GO" id="GO:0003676">
    <property type="term" value="F:nucleic acid binding"/>
    <property type="evidence" value="ECO:0007669"/>
    <property type="project" value="InterPro"/>
</dbReference>
<reference evidence="3 4" key="1">
    <citation type="submission" date="2018-07" db="EMBL/GenBank/DDBJ databases">
        <title>Genomic Encyclopedia of Type Strains, Phase IV (KMG-IV): sequencing the most valuable type-strain genomes for metagenomic binning, comparative biology and taxonomic classification.</title>
        <authorList>
            <person name="Goeker M."/>
        </authorList>
    </citation>
    <scope>NUCLEOTIDE SEQUENCE [LARGE SCALE GENOMIC DNA]</scope>
    <source>
        <strain evidence="3 4">DSM 27016</strain>
    </source>
</reference>
<proteinExistence type="inferred from homology"/>
<dbReference type="AlphaFoldDB" id="A0A369B6R9"/>
<sequence>MIELGKIQKLQIVRKTQIGAYLNSKSDKSRDDILLPKSDVPQDIQVGDEIEVFVYKDSEDRMICTVKRPKLVIGELNVLQVVETTNIGAFLDWGLEKDLFLPFREQVGKVIAGGSYLVALYIDSSNRLCATMNIYNLLSTESPYKENDRAHGTVYSISKQLGAFVAVDNKYQGLIPNKELYGNYKDGDGVEVRIKKVRQDGKLELSLREEAYNEIESDAQKIMDRLKLRSGALSLNDKSSPEDIKAEFNMSKAAFKRAVGRLLKEGAIKITDDGIRRMW</sequence>
<dbReference type="Pfam" id="PF13509">
    <property type="entry name" value="S1_2"/>
    <property type="match status" value="2"/>
</dbReference>
<keyword evidence="4" id="KW-1185">Reference proteome</keyword>
<dbReference type="PANTHER" id="PTHR37296">
    <property type="entry name" value="CONSERVED VIRULENCE FACTOR B"/>
    <property type="match status" value="1"/>
</dbReference>
<dbReference type="SMART" id="SM00316">
    <property type="entry name" value="S1"/>
    <property type="match status" value="2"/>
</dbReference>
<dbReference type="PANTHER" id="PTHR37296:SF1">
    <property type="entry name" value="CONSERVED VIRULENCE FACTOR B"/>
    <property type="match status" value="1"/>
</dbReference>
<dbReference type="Gene3D" id="1.10.10.10">
    <property type="entry name" value="Winged helix-like DNA-binding domain superfamily/Winged helix DNA-binding domain"/>
    <property type="match status" value="1"/>
</dbReference>
<dbReference type="OrthoDB" id="9801597at2"/>
<dbReference type="Pfam" id="PF17783">
    <property type="entry name" value="WHD_CvfB"/>
    <property type="match status" value="1"/>
</dbReference>